<evidence type="ECO:0000313" key="2">
    <source>
        <dbReference type="EMBL" id="AEA34602.1"/>
    </source>
</evidence>
<dbReference type="Pfam" id="PF00535">
    <property type="entry name" value="Glycos_transf_2"/>
    <property type="match status" value="1"/>
</dbReference>
<dbReference type="OrthoDB" id="9807414at2"/>
<dbReference type="SUPFAM" id="SSF53448">
    <property type="entry name" value="Nucleotide-diphospho-sugar transferases"/>
    <property type="match status" value="1"/>
</dbReference>
<dbReference type="eggNOG" id="COG0463">
    <property type="taxonomic scope" value="Bacteria"/>
</dbReference>
<reference evidence="2 3" key="1">
    <citation type="journal article" date="2011" name="Stand. Genomic Sci.">
        <title>Complete genome sequence of the thermophilic sulfur-reducer Hippea maritima type strain (MH(2)).</title>
        <authorList>
            <person name="Huntemann M."/>
            <person name="Lu M."/>
            <person name="Nolan M."/>
            <person name="Lapidus A."/>
            <person name="Lucas S."/>
            <person name="Hammon N."/>
            <person name="Deshpande S."/>
            <person name="Cheng J.F."/>
            <person name="Tapia R."/>
            <person name="Han C."/>
            <person name="Goodwin L."/>
            <person name="Pitluck S."/>
            <person name="Liolios K."/>
            <person name="Pagani I."/>
            <person name="Ivanova N."/>
            <person name="Ovchinikova G."/>
            <person name="Pati A."/>
            <person name="Chen A."/>
            <person name="Palaniappan K."/>
            <person name="Land M."/>
            <person name="Hauser L."/>
            <person name="Jeffries C.D."/>
            <person name="Detter J.C."/>
            <person name="Brambilla E.M."/>
            <person name="Rohde M."/>
            <person name="Spring S."/>
            <person name="Goker M."/>
            <person name="Woyke T."/>
            <person name="Bristow J."/>
            <person name="Eisen J.A."/>
            <person name="Markowitz V."/>
            <person name="Hugenholtz P."/>
            <person name="Kyrpides N.C."/>
            <person name="Klenk H.P."/>
            <person name="Mavromatis K."/>
        </authorList>
    </citation>
    <scope>NUCLEOTIDE SEQUENCE [LARGE SCALE GENOMIC DNA]</scope>
    <source>
        <strain evidence="3">ATCC 700847 / DSM 10411 / MH2</strain>
    </source>
</reference>
<keyword evidence="3" id="KW-1185">Reference proteome</keyword>
<dbReference type="RefSeq" id="WP_013682628.1">
    <property type="nucleotide sequence ID" value="NC_015318.1"/>
</dbReference>
<dbReference type="Proteomes" id="UP000008139">
    <property type="component" value="Chromosome"/>
</dbReference>
<dbReference type="EMBL" id="CP002606">
    <property type="protein sequence ID" value="AEA34602.1"/>
    <property type="molecule type" value="Genomic_DNA"/>
</dbReference>
<evidence type="ECO:0000313" key="3">
    <source>
        <dbReference type="Proteomes" id="UP000008139"/>
    </source>
</evidence>
<dbReference type="InterPro" id="IPR001173">
    <property type="entry name" value="Glyco_trans_2-like"/>
</dbReference>
<dbReference type="PANTHER" id="PTHR22916">
    <property type="entry name" value="GLYCOSYLTRANSFERASE"/>
    <property type="match status" value="1"/>
</dbReference>
<keyword evidence="2" id="KW-0808">Transferase</keyword>
<gene>
    <name evidence="2" type="ordered locus">Hipma_1652</name>
</gene>
<protein>
    <submittedName>
        <fullName evidence="2">Glycosyl transferase family 2</fullName>
    </submittedName>
</protein>
<dbReference type="InterPro" id="IPR029044">
    <property type="entry name" value="Nucleotide-diphossugar_trans"/>
</dbReference>
<dbReference type="KEGG" id="hmr:Hipma_1652"/>
<reference evidence="3" key="2">
    <citation type="submission" date="2011-03" db="EMBL/GenBank/DDBJ databases">
        <title>The complete genome of Hippea maritima DSM 10411.</title>
        <authorList>
            <consortium name="US DOE Joint Genome Institute (JGI-PGF)"/>
            <person name="Lucas S."/>
            <person name="Copeland A."/>
            <person name="Lapidus A."/>
            <person name="Bruce D."/>
            <person name="Goodwin L."/>
            <person name="Pitluck S."/>
            <person name="Peters L."/>
            <person name="Kyrpides N."/>
            <person name="Mavromatis K."/>
            <person name="Pagani I."/>
            <person name="Ivanova N."/>
            <person name="Mikhailova N."/>
            <person name="Lu M."/>
            <person name="Detter J.C."/>
            <person name="Tapia R."/>
            <person name="Han C."/>
            <person name="Land M."/>
            <person name="Hauser L."/>
            <person name="Markowitz V."/>
            <person name="Cheng J.-F."/>
            <person name="Hugenholtz P."/>
            <person name="Woyke T."/>
            <person name="Wu D."/>
            <person name="Spring S."/>
            <person name="Schroeder M."/>
            <person name="Brambilla E."/>
            <person name="Klenk H.-P."/>
            <person name="Eisen J.A."/>
        </authorList>
    </citation>
    <scope>NUCLEOTIDE SEQUENCE [LARGE SCALE GENOMIC DNA]</scope>
    <source>
        <strain evidence="3">ATCC 700847 / DSM 10411 / MH2</strain>
    </source>
</reference>
<name>F2LUL2_HIPMA</name>
<accession>F2LUL2</accession>
<organism evidence="2 3">
    <name type="scientific">Hippea maritima (strain ATCC 700847 / DSM 10411 / MH2)</name>
    <dbReference type="NCBI Taxonomy" id="760142"/>
    <lineage>
        <taxon>Bacteria</taxon>
        <taxon>Pseudomonadati</taxon>
        <taxon>Campylobacterota</taxon>
        <taxon>Desulfurellia</taxon>
        <taxon>Desulfurellales</taxon>
        <taxon>Hippeaceae</taxon>
        <taxon>Hippea</taxon>
    </lineage>
</organism>
<feature type="domain" description="Glycosyltransferase 2-like" evidence="1">
    <location>
        <begin position="4"/>
        <end position="127"/>
    </location>
</feature>
<dbReference type="Gene3D" id="3.90.550.10">
    <property type="entry name" value="Spore Coat Polysaccharide Biosynthesis Protein SpsA, Chain A"/>
    <property type="match status" value="1"/>
</dbReference>
<dbReference type="PANTHER" id="PTHR22916:SF3">
    <property type="entry name" value="UDP-GLCNAC:BETAGAL BETA-1,3-N-ACETYLGLUCOSAMINYLTRANSFERASE-LIKE PROTEIN 1"/>
    <property type="match status" value="1"/>
</dbReference>
<dbReference type="STRING" id="760142.Hipma_1652"/>
<dbReference type="HOGENOM" id="CLU_025996_0_7_7"/>
<dbReference type="AlphaFoldDB" id="F2LUL2"/>
<dbReference type="CDD" id="cd00761">
    <property type="entry name" value="Glyco_tranf_GTA_type"/>
    <property type="match status" value="1"/>
</dbReference>
<dbReference type="GO" id="GO:0016758">
    <property type="term" value="F:hexosyltransferase activity"/>
    <property type="evidence" value="ECO:0007669"/>
    <property type="project" value="UniProtKB-ARBA"/>
</dbReference>
<dbReference type="InParanoid" id="F2LUL2"/>
<proteinExistence type="predicted"/>
<evidence type="ECO:0000259" key="1">
    <source>
        <dbReference type="Pfam" id="PF00535"/>
    </source>
</evidence>
<sequence>MLISVLVDNYNYAKFLPECIESVLNQTYQNFEIIIVDDGSNDNSREIIKKYTKRDNRIKPIFKENGGQASAFNEGIKHCRGELICFLDSDDLFEKDKLYEINKIYKKGYEYIVNNYIFLENKKLNKNYKPLFPYGGYNLFLVYYLTEFTGSSTSNISISKNLAKKIFPIQNESYFKIRADDVIVFASSIGSKMYFTHKTLTKYRIHGDNLFACSRKEESPSDKYLRSLNLEKIKEEYLQKFKIPSNFLTNPYNLLLELKTKQIIDKKIFNLYKKILFNKMRLTNEEREIYYRQMVEYCKHITRKTKKENIKNNG</sequence>